<proteinExistence type="predicted"/>
<dbReference type="Proteomes" id="UP000829196">
    <property type="component" value="Unassembled WGS sequence"/>
</dbReference>
<reference evidence="2" key="1">
    <citation type="journal article" date="2022" name="Front. Genet.">
        <title>Chromosome-Scale Assembly of the Dendrobium nobile Genome Provides Insights Into the Molecular Mechanism of the Biosynthesis of the Medicinal Active Ingredient of Dendrobium.</title>
        <authorList>
            <person name="Xu Q."/>
            <person name="Niu S.-C."/>
            <person name="Li K.-L."/>
            <person name="Zheng P.-J."/>
            <person name="Zhang X.-J."/>
            <person name="Jia Y."/>
            <person name="Liu Y."/>
            <person name="Niu Y.-X."/>
            <person name="Yu L.-H."/>
            <person name="Chen D.-F."/>
            <person name="Zhang G.-Q."/>
        </authorList>
    </citation>
    <scope>NUCLEOTIDE SEQUENCE</scope>
    <source>
        <tissue evidence="2">Leaf</tissue>
    </source>
</reference>
<dbReference type="InterPro" id="IPR013103">
    <property type="entry name" value="RVT_2"/>
</dbReference>
<gene>
    <name evidence="2" type="ORF">KFK09_008808</name>
</gene>
<sequence>MSAEFMALQKQGTWSLIPPPPNKIVLGCKWIFKLKTKSDGQIDRYKARLVAQGFNQEHDINFNETFSPVAKLPTIRILLLLTLHRNWSILQFDISNAFLHGDLHDELGCIDTFLGIQVKRTSTGVLLHQTKYAIDILDSVGFANSKPVTTPCTLKSSKTISDASPVSDPQLFRRLVGSLNYLTITRPDIAYAVNAVCQHMHNPTIVHFQDLKHILRYLQGTLSFGLPLVAGNMQLTTYVDADWASDSLD</sequence>
<organism evidence="2 3">
    <name type="scientific">Dendrobium nobile</name>
    <name type="common">Orchid</name>
    <dbReference type="NCBI Taxonomy" id="94219"/>
    <lineage>
        <taxon>Eukaryota</taxon>
        <taxon>Viridiplantae</taxon>
        <taxon>Streptophyta</taxon>
        <taxon>Embryophyta</taxon>
        <taxon>Tracheophyta</taxon>
        <taxon>Spermatophyta</taxon>
        <taxon>Magnoliopsida</taxon>
        <taxon>Liliopsida</taxon>
        <taxon>Asparagales</taxon>
        <taxon>Orchidaceae</taxon>
        <taxon>Epidendroideae</taxon>
        <taxon>Malaxideae</taxon>
        <taxon>Dendrobiinae</taxon>
        <taxon>Dendrobium</taxon>
    </lineage>
</organism>
<accession>A0A8T3BQK7</accession>
<dbReference type="AlphaFoldDB" id="A0A8T3BQK7"/>
<dbReference type="PANTHER" id="PTHR11439">
    <property type="entry name" value="GAG-POL-RELATED RETROTRANSPOSON"/>
    <property type="match status" value="1"/>
</dbReference>
<dbReference type="PANTHER" id="PTHR11439:SF524">
    <property type="entry name" value="RNA-DIRECTED DNA POLYMERASE, PROTEIN KINASE RLK-PELLE-DLSV FAMILY"/>
    <property type="match status" value="1"/>
</dbReference>
<evidence type="ECO:0000313" key="2">
    <source>
        <dbReference type="EMBL" id="KAI0516136.1"/>
    </source>
</evidence>
<dbReference type="EMBL" id="JAGYWB010000007">
    <property type="protein sequence ID" value="KAI0516136.1"/>
    <property type="molecule type" value="Genomic_DNA"/>
</dbReference>
<evidence type="ECO:0000259" key="1">
    <source>
        <dbReference type="Pfam" id="PF07727"/>
    </source>
</evidence>
<dbReference type="OrthoDB" id="781210at2759"/>
<evidence type="ECO:0000313" key="3">
    <source>
        <dbReference type="Proteomes" id="UP000829196"/>
    </source>
</evidence>
<feature type="domain" description="Reverse transcriptase Ty1/copia-type" evidence="1">
    <location>
        <begin position="13"/>
        <end position="107"/>
    </location>
</feature>
<dbReference type="InterPro" id="IPR043502">
    <property type="entry name" value="DNA/RNA_pol_sf"/>
</dbReference>
<protein>
    <recommendedName>
        <fullName evidence="1">Reverse transcriptase Ty1/copia-type domain-containing protein</fullName>
    </recommendedName>
</protein>
<name>A0A8T3BQK7_DENNO</name>
<comment type="caution">
    <text evidence="2">The sequence shown here is derived from an EMBL/GenBank/DDBJ whole genome shotgun (WGS) entry which is preliminary data.</text>
</comment>
<dbReference type="SUPFAM" id="SSF56672">
    <property type="entry name" value="DNA/RNA polymerases"/>
    <property type="match status" value="1"/>
</dbReference>
<keyword evidence="3" id="KW-1185">Reference proteome</keyword>
<dbReference type="Pfam" id="PF07727">
    <property type="entry name" value="RVT_2"/>
    <property type="match status" value="1"/>
</dbReference>